<protein>
    <recommendedName>
        <fullName evidence="1">Protein kinase domain-containing protein</fullName>
    </recommendedName>
</protein>
<dbReference type="InterPro" id="IPR000719">
    <property type="entry name" value="Prot_kinase_dom"/>
</dbReference>
<dbReference type="PANTHER" id="PTHR44167">
    <property type="entry name" value="OVARIAN-SPECIFIC SERINE/THREONINE-PROTEIN KINASE LOK-RELATED"/>
    <property type="match status" value="1"/>
</dbReference>
<feature type="domain" description="Protein kinase" evidence="1">
    <location>
        <begin position="1"/>
        <end position="190"/>
    </location>
</feature>
<gene>
    <name evidence="2" type="ORF">EZS28_012352</name>
</gene>
<dbReference type="EMBL" id="SNRW01002650">
    <property type="protein sequence ID" value="KAA6392123.1"/>
    <property type="molecule type" value="Genomic_DNA"/>
</dbReference>
<accession>A0A5J4WBT0</accession>
<dbReference type="OrthoDB" id="4062651at2759"/>
<dbReference type="AlphaFoldDB" id="A0A5J4WBT0"/>
<dbReference type="InterPro" id="IPR011009">
    <property type="entry name" value="Kinase-like_dom_sf"/>
</dbReference>
<dbReference type="InterPro" id="IPR008271">
    <property type="entry name" value="Ser/Thr_kinase_AS"/>
</dbReference>
<dbReference type="CDD" id="cd00180">
    <property type="entry name" value="PKc"/>
    <property type="match status" value="1"/>
</dbReference>
<name>A0A5J4WBT0_9EUKA</name>
<dbReference type="Proteomes" id="UP000324800">
    <property type="component" value="Unassembled WGS sequence"/>
</dbReference>
<evidence type="ECO:0000313" key="2">
    <source>
        <dbReference type="EMBL" id="KAA6392123.1"/>
    </source>
</evidence>
<dbReference type="Pfam" id="PF00069">
    <property type="entry name" value="Pkinase"/>
    <property type="match status" value="1"/>
</dbReference>
<dbReference type="SMART" id="SM00220">
    <property type="entry name" value="S_TKc"/>
    <property type="match status" value="1"/>
</dbReference>
<dbReference type="PROSITE" id="PS50011">
    <property type="entry name" value="PROTEIN_KINASE_DOM"/>
    <property type="match status" value="1"/>
</dbReference>
<dbReference type="Gene3D" id="1.10.510.10">
    <property type="entry name" value="Transferase(Phosphotransferase) domain 1"/>
    <property type="match status" value="2"/>
</dbReference>
<dbReference type="GO" id="GO:0005524">
    <property type="term" value="F:ATP binding"/>
    <property type="evidence" value="ECO:0007669"/>
    <property type="project" value="InterPro"/>
</dbReference>
<evidence type="ECO:0000313" key="3">
    <source>
        <dbReference type="Proteomes" id="UP000324800"/>
    </source>
</evidence>
<dbReference type="SUPFAM" id="SSF56112">
    <property type="entry name" value="Protein kinase-like (PK-like)"/>
    <property type="match status" value="1"/>
</dbReference>
<comment type="caution">
    <text evidence="2">The sequence shown here is derived from an EMBL/GenBank/DDBJ whole genome shotgun (WGS) entry which is preliminary data.</text>
</comment>
<organism evidence="2 3">
    <name type="scientific">Streblomastix strix</name>
    <dbReference type="NCBI Taxonomy" id="222440"/>
    <lineage>
        <taxon>Eukaryota</taxon>
        <taxon>Metamonada</taxon>
        <taxon>Preaxostyla</taxon>
        <taxon>Oxymonadida</taxon>
        <taxon>Streblomastigidae</taxon>
        <taxon>Streblomastix</taxon>
    </lineage>
</organism>
<sequence>MGVIQGISYLHSKRIIHRDIKSANILLHNPPGSGRVICKIADFGAVKVRSTDDESTYMRFAGTHIYMPPEIFLGDQNELKKADEKSFTDDLLWDLLVRMLQFDRKDRISAEIALQHPFFTGEQAMKEITPEQNQLAQTAQEAIQNGDQNISQFDTIPSFIFPLTEHNDVFQYIDLRQSQDPFISGSNFFA</sequence>
<dbReference type="PROSITE" id="PS00108">
    <property type="entry name" value="PROTEIN_KINASE_ST"/>
    <property type="match status" value="1"/>
</dbReference>
<evidence type="ECO:0000259" key="1">
    <source>
        <dbReference type="PROSITE" id="PS50011"/>
    </source>
</evidence>
<reference evidence="2 3" key="1">
    <citation type="submission" date="2019-03" db="EMBL/GenBank/DDBJ databases">
        <title>Single cell metagenomics reveals metabolic interactions within the superorganism composed of flagellate Streblomastix strix and complex community of Bacteroidetes bacteria on its surface.</title>
        <authorList>
            <person name="Treitli S.C."/>
            <person name="Kolisko M."/>
            <person name="Husnik F."/>
            <person name="Keeling P."/>
            <person name="Hampl V."/>
        </authorList>
    </citation>
    <scope>NUCLEOTIDE SEQUENCE [LARGE SCALE GENOMIC DNA]</scope>
    <source>
        <strain evidence="2">ST1C</strain>
    </source>
</reference>
<proteinExistence type="predicted"/>
<dbReference type="GO" id="GO:0004672">
    <property type="term" value="F:protein kinase activity"/>
    <property type="evidence" value="ECO:0007669"/>
    <property type="project" value="InterPro"/>
</dbReference>
<dbReference type="PANTHER" id="PTHR44167:SF24">
    <property type="entry name" value="SERINE_THREONINE-PROTEIN KINASE CHK2"/>
    <property type="match status" value="1"/>
</dbReference>